<dbReference type="CDD" id="cd06257">
    <property type="entry name" value="DnaJ"/>
    <property type="match status" value="1"/>
</dbReference>
<dbReference type="GO" id="GO:0001671">
    <property type="term" value="F:ATPase activator activity"/>
    <property type="evidence" value="ECO:0007669"/>
    <property type="project" value="InterPro"/>
</dbReference>
<comment type="caution">
    <text evidence="6">The sequence shown here is derived from an EMBL/GenBank/DDBJ whole genome shotgun (WGS) entry which is preliminary data.</text>
</comment>
<evidence type="ECO:0000313" key="7">
    <source>
        <dbReference type="Proteomes" id="UP000246171"/>
    </source>
</evidence>
<dbReference type="InterPro" id="IPR036869">
    <property type="entry name" value="J_dom_sf"/>
</dbReference>
<gene>
    <name evidence="6" type="ORF">BO83DRAFT_432457</name>
</gene>
<keyword evidence="7" id="KW-1185">Reference proteome</keyword>
<feature type="coiled-coil region" evidence="3">
    <location>
        <begin position="188"/>
        <end position="215"/>
    </location>
</feature>
<dbReference type="InterPro" id="IPR004640">
    <property type="entry name" value="HscB"/>
</dbReference>
<dbReference type="Gene3D" id="1.20.1280.20">
    <property type="entry name" value="HscB, C-terminal domain"/>
    <property type="match status" value="1"/>
</dbReference>
<dbReference type="GO" id="GO:0051259">
    <property type="term" value="P:protein complex oligomerization"/>
    <property type="evidence" value="ECO:0007669"/>
    <property type="project" value="InterPro"/>
</dbReference>
<evidence type="ECO:0000256" key="4">
    <source>
        <dbReference type="SAM" id="MobiDB-lite"/>
    </source>
</evidence>
<feature type="compositionally biased region" description="Acidic residues" evidence="4">
    <location>
        <begin position="426"/>
        <end position="438"/>
    </location>
</feature>
<accession>A0A317UK38</accession>
<dbReference type="GO" id="GO:0051087">
    <property type="term" value="F:protein-folding chaperone binding"/>
    <property type="evidence" value="ECO:0007669"/>
    <property type="project" value="InterPro"/>
</dbReference>
<dbReference type="Proteomes" id="UP000246171">
    <property type="component" value="Unassembled WGS sequence"/>
</dbReference>
<dbReference type="PANTHER" id="PTHR14021">
    <property type="entry name" value="IRON-SULFUR CLUSTER CO-CHAPERONE PROTEIN HSCB"/>
    <property type="match status" value="1"/>
</dbReference>
<feature type="compositionally biased region" description="Low complexity" evidence="4">
    <location>
        <begin position="1"/>
        <end position="13"/>
    </location>
</feature>
<dbReference type="InterPro" id="IPR009073">
    <property type="entry name" value="HscB_oligo_C"/>
</dbReference>
<dbReference type="GO" id="GO:0044571">
    <property type="term" value="P:[2Fe-2S] cluster assembly"/>
    <property type="evidence" value="ECO:0007669"/>
    <property type="project" value="InterPro"/>
</dbReference>
<dbReference type="InterPro" id="IPR036386">
    <property type="entry name" value="HscB_C_sf"/>
</dbReference>
<protein>
    <recommendedName>
        <fullName evidence="5">J domain-containing protein</fullName>
    </recommendedName>
</protein>
<dbReference type="SMART" id="SM00271">
    <property type="entry name" value="DnaJ"/>
    <property type="match status" value="1"/>
</dbReference>
<dbReference type="EMBL" id="MSFU01000045">
    <property type="protein sequence ID" value="PWY62414.1"/>
    <property type="molecule type" value="Genomic_DNA"/>
</dbReference>
<keyword evidence="3" id="KW-0175">Coiled coil</keyword>
<reference evidence="6" key="1">
    <citation type="submission" date="2016-12" db="EMBL/GenBank/DDBJ databases">
        <title>The genomes of Aspergillus section Nigri reveals drivers in fungal speciation.</title>
        <authorList>
            <consortium name="DOE Joint Genome Institute"/>
            <person name="Vesth T.C."/>
            <person name="Nybo J."/>
            <person name="Theobald S."/>
            <person name="Brandl J."/>
            <person name="Frisvad J.C."/>
            <person name="Nielsen K.F."/>
            <person name="Lyhne E.K."/>
            <person name="Kogle M.E."/>
            <person name="Kuo A."/>
            <person name="Riley R."/>
            <person name="Clum A."/>
            <person name="Nolan M."/>
            <person name="Lipzen A."/>
            <person name="Salamov A."/>
            <person name="Henrissat B."/>
            <person name="Wiebenga A."/>
            <person name="De vries R.P."/>
            <person name="Grigoriev I.V."/>
            <person name="Mortensen U.H."/>
            <person name="Andersen M.R."/>
            <person name="Baker S.E."/>
        </authorList>
    </citation>
    <scope>NUCLEOTIDE SEQUENCE</scope>
    <source>
        <strain evidence="6">CBS 122712</strain>
    </source>
</reference>
<dbReference type="VEuPathDB" id="FungiDB:BO83DRAFT_432457"/>
<evidence type="ECO:0000256" key="3">
    <source>
        <dbReference type="SAM" id="Coils"/>
    </source>
</evidence>
<dbReference type="RefSeq" id="XP_025382316.1">
    <property type="nucleotide sequence ID" value="XM_025535623.1"/>
</dbReference>
<feature type="compositionally biased region" description="Low complexity" evidence="4">
    <location>
        <begin position="35"/>
        <end position="48"/>
    </location>
</feature>
<dbReference type="PROSITE" id="PS50076">
    <property type="entry name" value="DNAJ_2"/>
    <property type="match status" value="1"/>
</dbReference>
<organism evidence="6 7">
    <name type="scientific">Aspergillus eucalypticola (strain CBS 122712 / IBT 29274)</name>
    <dbReference type="NCBI Taxonomy" id="1448314"/>
    <lineage>
        <taxon>Eukaryota</taxon>
        <taxon>Fungi</taxon>
        <taxon>Dikarya</taxon>
        <taxon>Ascomycota</taxon>
        <taxon>Pezizomycotina</taxon>
        <taxon>Eurotiomycetes</taxon>
        <taxon>Eurotiomycetidae</taxon>
        <taxon>Eurotiales</taxon>
        <taxon>Aspergillaceae</taxon>
        <taxon>Aspergillus</taxon>
        <taxon>Aspergillus subgen. Circumdati</taxon>
    </lineage>
</organism>
<dbReference type="Gene3D" id="1.10.287.110">
    <property type="entry name" value="DnaJ domain"/>
    <property type="match status" value="1"/>
</dbReference>
<evidence type="ECO:0000259" key="5">
    <source>
        <dbReference type="PROSITE" id="PS50076"/>
    </source>
</evidence>
<dbReference type="AlphaFoldDB" id="A0A317UK38"/>
<feature type="compositionally biased region" description="Pro residues" evidence="4">
    <location>
        <begin position="376"/>
        <end position="387"/>
    </location>
</feature>
<dbReference type="GO" id="GO:0005739">
    <property type="term" value="C:mitochondrion"/>
    <property type="evidence" value="ECO:0007669"/>
    <property type="project" value="TreeGrafter"/>
</dbReference>
<feature type="compositionally biased region" description="Basic and acidic residues" evidence="4">
    <location>
        <begin position="390"/>
        <end position="425"/>
    </location>
</feature>
<dbReference type="SUPFAM" id="SSF47144">
    <property type="entry name" value="HSC20 (HSCB), C-terminal oligomerisation domain"/>
    <property type="match status" value="1"/>
</dbReference>
<feature type="compositionally biased region" description="Pro residues" evidence="4">
    <location>
        <begin position="500"/>
        <end position="510"/>
    </location>
</feature>
<dbReference type="InterPro" id="IPR001623">
    <property type="entry name" value="DnaJ_domain"/>
</dbReference>
<feature type="region of interest" description="Disordered" evidence="4">
    <location>
        <begin position="1"/>
        <end position="48"/>
    </location>
</feature>
<dbReference type="PANTHER" id="PTHR14021:SF15">
    <property type="entry name" value="IRON-SULFUR CLUSTER CO-CHAPERONE PROTEIN HSCB"/>
    <property type="match status" value="1"/>
</dbReference>
<dbReference type="NCBIfam" id="TIGR00714">
    <property type="entry name" value="hscB"/>
    <property type="match status" value="1"/>
</dbReference>
<evidence type="ECO:0000256" key="1">
    <source>
        <dbReference type="ARBA" id="ARBA00010476"/>
    </source>
</evidence>
<sequence>MLRSSRLASRLARTGVLQARTPASPHTSYLHQQHPSSLLSSSSPTTPTINTFRLASTTTTTTTTDTTNTTPDITNHYTIFKQTLPAGPPPSSPFDIPTADLRREFLRWQSLIHPDKYPQGPQKQQAEALSARINEAYRTLLDPLQRAQYLLREMHGIDVTAEDGASKHALDAETLMEVMEVQETIEEVTDSGEDAAAAEQKINELKVENQGRVEECVRVLGEAFDKGDVELARRECVKLRFWYSVGEGLREWEPGCREISAATDHALDGYSIVHSPPFTFLVGPNHTKLTIQSGLARHVSQPLDHLMNSGETRESKHHIAVLEEYDVETFVAFCEYAYTGDYRVPPPGSREEDREEQAVNNPFRGVFSNDPSSPAAIPPRAPTPPGRPVDQPHGDDHDKSLDDGWSRPDEEHRPAVVEHSFPGKDDDWECAIADDEPQEPVPATKEASEQPPPTPAAEQNDGDGWDAIGDDASKGKKGKKNKKDKKKKKGAAAEEAAPNLTPPSTPPPSNSKPEEEAANPASETNAVSEDVTPAPETVEIPPAPEPADTAAAAAAAAASSPTESWEHTAPTPPEDGADAPSKEDNKDQKEETQQKEREESKEHQGVPARRQTGPMIDTSFARQQYSRMNEKGTSLWDEFSAIDYVDPRSCSVTRPPSVMSARSPCELPYLVFHAKLYVFATRYLIPALAQLCLRKLHRDLLYLGFAESSIESEDEEQHSLNTTKARKVLDLLHYTYTKTTRLEPITPTSATQLRDNELRKLVVHFAACKVRDLAAYSPPVESDLVSPSSKPLKPSARGFRALLDTTTELASDLVYRMMM</sequence>
<feature type="domain" description="J" evidence="5">
    <location>
        <begin position="75"/>
        <end position="153"/>
    </location>
</feature>
<proteinExistence type="inferred from homology"/>
<feature type="compositionally biased region" description="Basic and acidic residues" evidence="4">
    <location>
        <begin position="580"/>
        <end position="604"/>
    </location>
</feature>
<dbReference type="SUPFAM" id="SSF46565">
    <property type="entry name" value="Chaperone J-domain"/>
    <property type="match status" value="1"/>
</dbReference>
<keyword evidence="2" id="KW-0143">Chaperone</keyword>
<feature type="compositionally biased region" description="Polar residues" evidence="4">
    <location>
        <begin position="24"/>
        <end position="34"/>
    </location>
</feature>
<evidence type="ECO:0000313" key="6">
    <source>
        <dbReference type="EMBL" id="PWY62414.1"/>
    </source>
</evidence>
<name>A0A317UK38_ASPEC</name>
<evidence type="ECO:0000256" key="2">
    <source>
        <dbReference type="ARBA" id="ARBA00023186"/>
    </source>
</evidence>
<feature type="compositionally biased region" description="Low complexity" evidence="4">
    <location>
        <begin position="546"/>
        <end position="563"/>
    </location>
</feature>
<feature type="compositionally biased region" description="Basic residues" evidence="4">
    <location>
        <begin position="475"/>
        <end position="490"/>
    </location>
</feature>
<dbReference type="Pfam" id="PF07743">
    <property type="entry name" value="HSCB_C"/>
    <property type="match status" value="1"/>
</dbReference>
<comment type="similarity">
    <text evidence="1">Belongs to the HscB family.</text>
</comment>
<dbReference type="OrthoDB" id="448954at2759"/>
<dbReference type="GeneID" id="37057585"/>
<feature type="region of interest" description="Disordered" evidence="4">
    <location>
        <begin position="362"/>
        <end position="616"/>
    </location>
</feature>